<evidence type="ECO:0000313" key="3">
    <source>
        <dbReference type="Proteomes" id="UP000503447"/>
    </source>
</evidence>
<feature type="region of interest" description="Disordered" evidence="1">
    <location>
        <begin position="1"/>
        <end position="49"/>
    </location>
</feature>
<organism evidence="2 3">
    <name type="scientific">Frigoriglobus tundricola</name>
    <dbReference type="NCBI Taxonomy" id="2774151"/>
    <lineage>
        <taxon>Bacteria</taxon>
        <taxon>Pseudomonadati</taxon>
        <taxon>Planctomycetota</taxon>
        <taxon>Planctomycetia</taxon>
        <taxon>Gemmatales</taxon>
        <taxon>Gemmataceae</taxon>
        <taxon>Frigoriglobus</taxon>
    </lineage>
</organism>
<evidence type="ECO:0000256" key="1">
    <source>
        <dbReference type="SAM" id="MobiDB-lite"/>
    </source>
</evidence>
<feature type="compositionally biased region" description="Basic and acidic residues" evidence="1">
    <location>
        <begin position="7"/>
        <end position="37"/>
    </location>
</feature>
<accession>A0A6M5YUV3</accession>
<feature type="compositionally biased region" description="Acidic residues" evidence="1">
    <location>
        <begin position="40"/>
        <end position="49"/>
    </location>
</feature>
<proteinExistence type="predicted"/>
<dbReference type="AlphaFoldDB" id="A0A6M5YUV3"/>
<reference evidence="3" key="1">
    <citation type="submission" date="2020-05" db="EMBL/GenBank/DDBJ databases">
        <title>Frigoriglobus tundricola gen. nov., sp. nov., a psychrotolerant cellulolytic planctomycete of the family Gemmataceae with two divergent copies of 16S rRNA gene.</title>
        <authorList>
            <person name="Kulichevskaya I.S."/>
            <person name="Ivanova A.A."/>
            <person name="Naumoff D.G."/>
            <person name="Beletsky A.V."/>
            <person name="Rijpstra W.I.C."/>
            <person name="Sinninghe Damste J.S."/>
            <person name="Mardanov A.V."/>
            <person name="Ravin N.V."/>
            <person name="Dedysh S.N."/>
        </authorList>
    </citation>
    <scope>NUCLEOTIDE SEQUENCE [LARGE SCALE GENOMIC DNA]</scope>
    <source>
        <strain evidence="3">PL17</strain>
    </source>
</reference>
<keyword evidence="3" id="KW-1185">Reference proteome</keyword>
<name>A0A6M5YUV3_9BACT</name>
<evidence type="ECO:0000313" key="2">
    <source>
        <dbReference type="EMBL" id="QJW97835.1"/>
    </source>
</evidence>
<gene>
    <name evidence="2" type="ORF">FTUN_5415</name>
</gene>
<dbReference type="EMBL" id="CP053452">
    <property type="protein sequence ID" value="QJW97835.1"/>
    <property type="molecule type" value="Genomic_DNA"/>
</dbReference>
<dbReference type="KEGG" id="ftj:FTUN_5415"/>
<protein>
    <submittedName>
        <fullName evidence="2">Uncharacterized protein</fullName>
    </submittedName>
</protein>
<sequence>MGQDLSLRSDEERRRETPGLRLVREERGRKNESDRNEAAGTEEEVTLAL</sequence>
<dbReference type="Proteomes" id="UP000503447">
    <property type="component" value="Chromosome"/>
</dbReference>